<evidence type="ECO:0000259" key="10">
    <source>
        <dbReference type="Pfam" id="PF01274"/>
    </source>
</evidence>
<dbReference type="PANTHER" id="PTHR42902">
    <property type="entry name" value="MALATE SYNTHASE"/>
    <property type="match status" value="1"/>
</dbReference>
<dbReference type="InterPro" id="IPR044856">
    <property type="entry name" value="Malate_synth_C_sf"/>
</dbReference>
<evidence type="ECO:0000313" key="14">
    <source>
        <dbReference type="Proteomes" id="UP000597444"/>
    </source>
</evidence>
<keyword evidence="5 9" id="KW-0808">Transferase</keyword>
<dbReference type="EC" id="2.3.3.9" evidence="2 9"/>
<dbReference type="SUPFAM" id="SSF51645">
    <property type="entry name" value="Malate synthase G"/>
    <property type="match status" value="1"/>
</dbReference>
<evidence type="ECO:0000256" key="5">
    <source>
        <dbReference type="ARBA" id="ARBA00022679"/>
    </source>
</evidence>
<dbReference type="GO" id="GO:0006097">
    <property type="term" value="P:glyoxylate cycle"/>
    <property type="evidence" value="ECO:0007669"/>
    <property type="project" value="UniProtKB-UniPathway"/>
</dbReference>
<dbReference type="RefSeq" id="WP_220203304.1">
    <property type="nucleotide sequence ID" value="NZ_BNJK01000001.1"/>
</dbReference>
<dbReference type="Proteomes" id="UP000597444">
    <property type="component" value="Unassembled WGS sequence"/>
</dbReference>
<feature type="active site" description="Proton donor" evidence="8">
    <location>
        <position position="448"/>
    </location>
</feature>
<dbReference type="InterPro" id="IPR046363">
    <property type="entry name" value="MS_N_TIM-barrel_dom"/>
</dbReference>
<dbReference type="PROSITE" id="PS00510">
    <property type="entry name" value="MALATE_SYNTHASE"/>
    <property type="match status" value="1"/>
</dbReference>
<keyword evidence="4 9" id="KW-0816">Tricarboxylic acid cycle</keyword>
<evidence type="ECO:0000259" key="12">
    <source>
        <dbReference type="Pfam" id="PF20659"/>
    </source>
</evidence>
<dbReference type="Pfam" id="PF20656">
    <property type="entry name" value="MS_N"/>
    <property type="match status" value="1"/>
</dbReference>
<comment type="catalytic activity">
    <reaction evidence="6 9">
        <text>glyoxylate + acetyl-CoA + H2O = (S)-malate + CoA + H(+)</text>
        <dbReference type="Rhea" id="RHEA:18181"/>
        <dbReference type="ChEBI" id="CHEBI:15377"/>
        <dbReference type="ChEBI" id="CHEBI:15378"/>
        <dbReference type="ChEBI" id="CHEBI:15589"/>
        <dbReference type="ChEBI" id="CHEBI:36655"/>
        <dbReference type="ChEBI" id="CHEBI:57287"/>
        <dbReference type="ChEBI" id="CHEBI:57288"/>
        <dbReference type="EC" id="2.3.3.9"/>
    </reaction>
</comment>
<evidence type="ECO:0000256" key="3">
    <source>
        <dbReference type="ARBA" id="ARBA00022435"/>
    </source>
</evidence>
<evidence type="ECO:0000256" key="8">
    <source>
        <dbReference type="PIRSR" id="PIRSR001363-1"/>
    </source>
</evidence>
<protein>
    <recommendedName>
        <fullName evidence="7 9">Malate synthase</fullName>
        <ecNumber evidence="2 9">2.3.3.9</ecNumber>
    </recommendedName>
</protein>
<dbReference type="InterPro" id="IPR001465">
    <property type="entry name" value="Malate_synthase_TIM"/>
</dbReference>
<evidence type="ECO:0000256" key="7">
    <source>
        <dbReference type="ARBA" id="ARBA00068441"/>
    </source>
</evidence>
<evidence type="ECO:0000256" key="9">
    <source>
        <dbReference type="RuleBase" id="RU000555"/>
    </source>
</evidence>
<dbReference type="NCBIfam" id="TIGR01344">
    <property type="entry name" value="malate_syn_A"/>
    <property type="match status" value="1"/>
</dbReference>
<evidence type="ECO:0000256" key="6">
    <source>
        <dbReference type="ARBA" id="ARBA00047918"/>
    </source>
</evidence>
<evidence type="ECO:0000313" key="13">
    <source>
        <dbReference type="EMBL" id="GHO92474.1"/>
    </source>
</evidence>
<gene>
    <name evidence="13" type="ORF">KSF_025220</name>
</gene>
<dbReference type="CDD" id="cd00727">
    <property type="entry name" value="malate_synt_A"/>
    <property type="match status" value="1"/>
</dbReference>
<comment type="caution">
    <text evidence="13">The sequence shown here is derived from an EMBL/GenBank/DDBJ whole genome shotgun (WGS) entry which is preliminary data.</text>
</comment>
<dbReference type="PANTHER" id="PTHR42902:SF1">
    <property type="entry name" value="MALATE SYNTHASE 1-RELATED"/>
    <property type="match status" value="1"/>
</dbReference>
<dbReference type="InterPro" id="IPR019830">
    <property type="entry name" value="Malate_synthase_CS"/>
</dbReference>
<dbReference type="EMBL" id="BNJK01000001">
    <property type="protein sequence ID" value="GHO92474.1"/>
    <property type="molecule type" value="Genomic_DNA"/>
</dbReference>
<comment type="similarity">
    <text evidence="1 9">Belongs to the malate synthase family.</text>
</comment>
<dbReference type="InterPro" id="IPR048356">
    <property type="entry name" value="MS_N"/>
</dbReference>
<dbReference type="InterPro" id="IPR011076">
    <property type="entry name" value="Malate_synth_sf"/>
</dbReference>
<comment type="pathway">
    <text evidence="9">Carbohydrate metabolism; glyoxylate cycle; (S)-malate from isocitrate: step 2/2.</text>
</comment>
<dbReference type="InterPro" id="IPR006252">
    <property type="entry name" value="Malate_synthA"/>
</dbReference>
<dbReference type="Pfam" id="PF01274">
    <property type="entry name" value="MS_TIM-barrel"/>
    <property type="match status" value="1"/>
</dbReference>
<feature type="active site" description="Proton acceptor" evidence="8">
    <location>
        <position position="168"/>
    </location>
</feature>
<reference evidence="13" key="1">
    <citation type="submission" date="2020-10" db="EMBL/GenBank/DDBJ databases">
        <title>Taxonomic study of unclassified bacteria belonging to the class Ktedonobacteria.</title>
        <authorList>
            <person name="Yabe S."/>
            <person name="Wang C.M."/>
            <person name="Zheng Y."/>
            <person name="Sakai Y."/>
            <person name="Cavaletti L."/>
            <person name="Monciardini P."/>
            <person name="Donadio S."/>
        </authorList>
    </citation>
    <scope>NUCLEOTIDE SEQUENCE</scope>
    <source>
        <strain evidence="13">ID150040</strain>
    </source>
</reference>
<dbReference type="GO" id="GO:0006099">
    <property type="term" value="P:tricarboxylic acid cycle"/>
    <property type="evidence" value="ECO:0007669"/>
    <property type="project" value="UniProtKB-KW"/>
</dbReference>
<keyword evidence="3 9" id="KW-0329">Glyoxylate bypass</keyword>
<evidence type="ECO:0000259" key="11">
    <source>
        <dbReference type="Pfam" id="PF20656"/>
    </source>
</evidence>
<dbReference type="Gene3D" id="3.20.20.360">
    <property type="entry name" value="Malate synthase, domain 3"/>
    <property type="match status" value="1"/>
</dbReference>
<dbReference type="Gene3D" id="1.20.1220.12">
    <property type="entry name" value="Malate synthase, domain III"/>
    <property type="match status" value="1"/>
</dbReference>
<keyword evidence="14" id="KW-1185">Reference proteome</keyword>
<dbReference type="GO" id="GO:0005737">
    <property type="term" value="C:cytoplasm"/>
    <property type="evidence" value="ECO:0007669"/>
    <property type="project" value="TreeGrafter"/>
</dbReference>
<sequence length="535" mass="60616">MTGQASTQYAEGIEVRATVTPEFAEIVTPEALNFVAALARKFEGRRQELLQRRAQRQADLDAGKLPDFLPETEHVRNATWTIAPLPNDLQDRRVEITGPVDRKMVINALNSGAKVFMADFEDAHSPTWEATILGQINVRDAVRRTITYHSPEGKEYRLNQQTAVLLVRPRGWHLNDKHVFIDGQPISGGLLDFGLYFFHNVHALIEHGTAPYFYLPKLESHLEARLWNDIFVQAQEALGISHGTIKATVLIETILATFEMDEILYELREHSAGLNCGRWDYIFSAIKKFRHIPQYIFPDRAQVTMTTHFMRSYSLLTIKTCHHRNAPAIGGMAAQIPIKNNPAANEEALERVRADKRREASDGHDGTWVAHPGLVPIALAEFDAVMKTPNQIERKREDVHVTAADLLQVPEGTITEAGLRNNISVSLQYLDSWLRGTGCVPINNLMEDAATVEISRAQIWQWIRHPRGILNDGRKVTVELFRQLMAEELTKIQTALGEQQYAKRRFDTASQILDQIISSNDFVEFLTLPAYRYLS</sequence>
<dbReference type="InterPro" id="IPR048355">
    <property type="entry name" value="MS_C"/>
</dbReference>
<dbReference type="PIRSF" id="PIRSF001363">
    <property type="entry name" value="Malate_synth"/>
    <property type="match status" value="1"/>
</dbReference>
<organism evidence="13 14">
    <name type="scientific">Reticulibacter mediterranei</name>
    <dbReference type="NCBI Taxonomy" id="2778369"/>
    <lineage>
        <taxon>Bacteria</taxon>
        <taxon>Bacillati</taxon>
        <taxon>Chloroflexota</taxon>
        <taxon>Ktedonobacteria</taxon>
        <taxon>Ktedonobacterales</taxon>
        <taxon>Reticulibacteraceae</taxon>
        <taxon>Reticulibacter</taxon>
    </lineage>
</organism>
<dbReference type="UniPathway" id="UPA00703">
    <property type="reaction ID" value="UER00720"/>
</dbReference>
<proteinExistence type="inferred from homology"/>
<feature type="domain" description="Malate synthase TIM barrel" evidence="10">
    <location>
        <begin position="164"/>
        <end position="409"/>
    </location>
</feature>
<dbReference type="Pfam" id="PF20659">
    <property type="entry name" value="MS_C"/>
    <property type="match status" value="1"/>
</dbReference>
<name>A0A8J3IBQ8_9CHLR</name>
<feature type="domain" description="Malate synthase N-terminal" evidence="11">
    <location>
        <begin position="12"/>
        <end position="74"/>
    </location>
</feature>
<dbReference type="GO" id="GO:0004474">
    <property type="term" value="F:malate synthase activity"/>
    <property type="evidence" value="ECO:0007669"/>
    <property type="project" value="UniProtKB-EC"/>
</dbReference>
<evidence type="ECO:0000256" key="1">
    <source>
        <dbReference type="ARBA" id="ARBA00006394"/>
    </source>
</evidence>
<evidence type="ECO:0000256" key="2">
    <source>
        <dbReference type="ARBA" id="ARBA00012636"/>
    </source>
</evidence>
<dbReference type="AlphaFoldDB" id="A0A8J3IBQ8"/>
<evidence type="ECO:0000256" key="4">
    <source>
        <dbReference type="ARBA" id="ARBA00022532"/>
    </source>
</evidence>
<dbReference type="FunFam" id="1.20.1220.12:FF:000001">
    <property type="entry name" value="Malate synthase"/>
    <property type="match status" value="1"/>
</dbReference>
<dbReference type="FunFam" id="3.20.20.360:FF:000001">
    <property type="entry name" value="Malate synthase"/>
    <property type="match status" value="1"/>
</dbReference>
<feature type="domain" description="Malate synthase C-terminal" evidence="12">
    <location>
        <begin position="414"/>
        <end position="533"/>
    </location>
</feature>
<accession>A0A8J3IBQ8</accession>